<evidence type="ECO:0000256" key="3">
    <source>
        <dbReference type="ARBA" id="ARBA00022679"/>
    </source>
</evidence>
<keyword evidence="3" id="KW-0808">Transferase</keyword>
<reference evidence="4" key="1">
    <citation type="submission" date="2021-02" db="EMBL/GenBank/DDBJ databases">
        <authorList>
            <person name="Dougan E. K."/>
            <person name="Rhodes N."/>
            <person name="Thang M."/>
            <person name="Chan C."/>
        </authorList>
    </citation>
    <scope>NUCLEOTIDE SEQUENCE</scope>
</reference>
<dbReference type="GO" id="GO:0016757">
    <property type="term" value="F:glycosyltransferase activity"/>
    <property type="evidence" value="ECO:0007669"/>
    <property type="project" value="UniProtKB-KW"/>
</dbReference>
<evidence type="ECO:0000256" key="2">
    <source>
        <dbReference type="ARBA" id="ARBA00022676"/>
    </source>
</evidence>
<dbReference type="PANTHER" id="PTHR31306">
    <property type="entry name" value="ALPHA-1,6-MANNOSYLTRANSFERASE MNN11-RELATED"/>
    <property type="match status" value="1"/>
</dbReference>
<name>A0A812KBZ2_9DINO</name>
<gene>
    <name evidence="4" type="ORF">SNEC2469_LOCUS3099</name>
</gene>
<accession>A0A812KBZ2</accession>
<dbReference type="AlphaFoldDB" id="A0A812KBZ2"/>
<dbReference type="InterPro" id="IPR008630">
    <property type="entry name" value="Glyco_trans_34"/>
</dbReference>
<proteinExistence type="inferred from homology"/>
<keyword evidence="2" id="KW-0328">Glycosyltransferase</keyword>
<protein>
    <submittedName>
        <fullName evidence="4">Uncharacterized protein</fullName>
    </submittedName>
</protein>
<dbReference type="InterPro" id="IPR029044">
    <property type="entry name" value="Nucleotide-diphossugar_trans"/>
</dbReference>
<evidence type="ECO:0000313" key="4">
    <source>
        <dbReference type="EMBL" id="CAE7224930.1"/>
    </source>
</evidence>
<dbReference type="OrthoDB" id="407658at2759"/>
<dbReference type="GO" id="GO:0000139">
    <property type="term" value="C:Golgi membrane"/>
    <property type="evidence" value="ECO:0007669"/>
    <property type="project" value="TreeGrafter"/>
</dbReference>
<evidence type="ECO:0000256" key="1">
    <source>
        <dbReference type="ARBA" id="ARBA00005664"/>
    </source>
</evidence>
<sequence length="85" mass="9893">MEREVKSGKWDWVVWADCDTYFMNMSITVESVLFTYAGREESGELTLDPEVHMIVSEDSAMLNTGIFFVKGTRWAEQLFERVWGC</sequence>
<comment type="caution">
    <text evidence="4">The sequence shown here is derived from an EMBL/GenBank/DDBJ whole genome shotgun (WGS) entry which is preliminary data.</text>
</comment>
<dbReference type="Gene3D" id="3.90.550.10">
    <property type="entry name" value="Spore Coat Polysaccharide Biosynthesis Protein SpsA, Chain A"/>
    <property type="match status" value="1"/>
</dbReference>
<keyword evidence="5" id="KW-1185">Reference proteome</keyword>
<dbReference type="GO" id="GO:0006487">
    <property type="term" value="P:protein N-linked glycosylation"/>
    <property type="evidence" value="ECO:0007669"/>
    <property type="project" value="TreeGrafter"/>
</dbReference>
<dbReference type="EMBL" id="CAJNJA010007459">
    <property type="protein sequence ID" value="CAE7224930.1"/>
    <property type="molecule type" value="Genomic_DNA"/>
</dbReference>
<dbReference type="PANTHER" id="PTHR31306:SF4">
    <property type="entry name" value="ALPHA-1,2-GALACTOSYLTRANSFERASE"/>
    <property type="match status" value="1"/>
</dbReference>
<organism evidence="4 5">
    <name type="scientific">Symbiodinium necroappetens</name>
    <dbReference type="NCBI Taxonomy" id="1628268"/>
    <lineage>
        <taxon>Eukaryota</taxon>
        <taxon>Sar</taxon>
        <taxon>Alveolata</taxon>
        <taxon>Dinophyceae</taxon>
        <taxon>Suessiales</taxon>
        <taxon>Symbiodiniaceae</taxon>
        <taxon>Symbiodinium</taxon>
    </lineage>
</organism>
<dbReference type="Proteomes" id="UP000601435">
    <property type="component" value="Unassembled WGS sequence"/>
</dbReference>
<evidence type="ECO:0000313" key="5">
    <source>
        <dbReference type="Proteomes" id="UP000601435"/>
    </source>
</evidence>
<comment type="similarity">
    <text evidence="1">Belongs to the glycosyltransferase 34 family.</text>
</comment>